<feature type="region of interest" description="Disordered" evidence="1">
    <location>
        <begin position="109"/>
        <end position="130"/>
    </location>
</feature>
<proteinExistence type="predicted"/>
<dbReference type="Proteomes" id="UP000028341">
    <property type="component" value="Unassembled WGS sequence"/>
</dbReference>
<dbReference type="Pfam" id="PF01526">
    <property type="entry name" value="DDE_Tnp_Tn3"/>
    <property type="match status" value="1"/>
</dbReference>
<dbReference type="InterPro" id="IPR002513">
    <property type="entry name" value="Tn3_Tnp_DDE_dom"/>
</dbReference>
<sequence length="161" mass="18141">MATREMLSKNVLRRRLLLVLFGLGTNMGIKRVAVTGKHGESEATLRRVRHLFVNRANMRAALRKLVNATFAVRDEMWWGTGTACASDSRKFGAWSSNLMTEWHQRYRGLSRHHQQDRPASRATSARPREATIPAVARTAIRPGPQDPRLLGAVFVVRVLDA</sequence>
<accession>A0A081XHU4</accession>
<dbReference type="EMBL" id="JFCB01000051">
    <property type="protein sequence ID" value="KES03117.1"/>
    <property type="molecule type" value="Genomic_DNA"/>
</dbReference>
<dbReference type="GO" id="GO:0006313">
    <property type="term" value="P:DNA transposition"/>
    <property type="evidence" value="ECO:0007669"/>
    <property type="project" value="InterPro"/>
</dbReference>
<dbReference type="STRING" id="55952.BU52_32205"/>
<reference evidence="3 4" key="1">
    <citation type="submission" date="2014-02" db="EMBL/GenBank/DDBJ databases">
        <title>The genome announcement of Streptomyces toyocaensis NRRL15009.</title>
        <authorList>
            <person name="Hong H.-J."/>
            <person name="Kwun M.J."/>
        </authorList>
    </citation>
    <scope>NUCLEOTIDE SEQUENCE [LARGE SCALE GENOMIC DNA]</scope>
    <source>
        <strain evidence="3 4">NRRL 15009</strain>
    </source>
</reference>
<evidence type="ECO:0000313" key="3">
    <source>
        <dbReference type="EMBL" id="KES03117.1"/>
    </source>
</evidence>
<dbReference type="OrthoDB" id="3403253at2"/>
<dbReference type="GO" id="GO:0004803">
    <property type="term" value="F:transposase activity"/>
    <property type="evidence" value="ECO:0007669"/>
    <property type="project" value="InterPro"/>
</dbReference>
<keyword evidence="4" id="KW-1185">Reference proteome</keyword>
<protein>
    <recommendedName>
        <fullName evidence="2">Tn3 transposase DDE domain-containing protein</fullName>
    </recommendedName>
</protein>
<feature type="domain" description="Tn3 transposase DDE" evidence="2">
    <location>
        <begin position="4"/>
        <end position="109"/>
    </location>
</feature>
<evidence type="ECO:0000256" key="1">
    <source>
        <dbReference type="SAM" id="MobiDB-lite"/>
    </source>
</evidence>
<evidence type="ECO:0000259" key="2">
    <source>
        <dbReference type="Pfam" id="PF01526"/>
    </source>
</evidence>
<organism evidence="3 4">
    <name type="scientific">Streptomyces toyocaensis</name>
    <dbReference type="NCBI Taxonomy" id="55952"/>
    <lineage>
        <taxon>Bacteria</taxon>
        <taxon>Bacillati</taxon>
        <taxon>Actinomycetota</taxon>
        <taxon>Actinomycetes</taxon>
        <taxon>Kitasatosporales</taxon>
        <taxon>Streptomycetaceae</taxon>
        <taxon>Streptomyces</taxon>
    </lineage>
</organism>
<name>A0A081XHU4_STRTO</name>
<dbReference type="AlphaFoldDB" id="A0A081XHU4"/>
<evidence type="ECO:0000313" key="4">
    <source>
        <dbReference type="Proteomes" id="UP000028341"/>
    </source>
</evidence>
<dbReference type="eggNOG" id="COG4644">
    <property type="taxonomic scope" value="Bacteria"/>
</dbReference>
<gene>
    <name evidence="3" type="ORF">BU52_32205</name>
</gene>
<comment type="caution">
    <text evidence="3">The sequence shown here is derived from an EMBL/GenBank/DDBJ whole genome shotgun (WGS) entry which is preliminary data.</text>
</comment>